<comment type="caution">
    <text evidence="1">The sequence shown here is derived from an EMBL/GenBank/DDBJ whole genome shotgun (WGS) entry which is preliminary data.</text>
</comment>
<proteinExistence type="predicted"/>
<protein>
    <submittedName>
        <fullName evidence="1">Uncharacterized protein</fullName>
    </submittedName>
</protein>
<dbReference type="EMBL" id="SZYD01000008">
    <property type="protein sequence ID" value="KAD5508977.1"/>
    <property type="molecule type" value="Genomic_DNA"/>
</dbReference>
<evidence type="ECO:0000313" key="2">
    <source>
        <dbReference type="Proteomes" id="UP000326396"/>
    </source>
</evidence>
<dbReference type="Proteomes" id="UP000326396">
    <property type="component" value="Linkage Group LG16"/>
</dbReference>
<keyword evidence="2" id="KW-1185">Reference proteome</keyword>
<organism evidence="1 2">
    <name type="scientific">Mikania micrantha</name>
    <name type="common">bitter vine</name>
    <dbReference type="NCBI Taxonomy" id="192012"/>
    <lineage>
        <taxon>Eukaryota</taxon>
        <taxon>Viridiplantae</taxon>
        <taxon>Streptophyta</taxon>
        <taxon>Embryophyta</taxon>
        <taxon>Tracheophyta</taxon>
        <taxon>Spermatophyta</taxon>
        <taxon>Magnoliopsida</taxon>
        <taxon>eudicotyledons</taxon>
        <taxon>Gunneridae</taxon>
        <taxon>Pentapetalae</taxon>
        <taxon>asterids</taxon>
        <taxon>campanulids</taxon>
        <taxon>Asterales</taxon>
        <taxon>Asteraceae</taxon>
        <taxon>Asteroideae</taxon>
        <taxon>Heliantheae alliance</taxon>
        <taxon>Eupatorieae</taxon>
        <taxon>Mikania</taxon>
    </lineage>
</organism>
<dbReference type="AlphaFoldDB" id="A0A5N6NYZ8"/>
<gene>
    <name evidence="1" type="ORF">E3N88_16680</name>
</gene>
<name>A0A5N6NYZ8_9ASTR</name>
<accession>A0A5N6NYZ8</accession>
<evidence type="ECO:0000313" key="1">
    <source>
        <dbReference type="EMBL" id="KAD5508977.1"/>
    </source>
</evidence>
<reference evidence="1 2" key="1">
    <citation type="submission" date="2019-05" db="EMBL/GenBank/DDBJ databases">
        <title>Mikania micrantha, genome provides insights into the molecular mechanism of rapid growth.</title>
        <authorList>
            <person name="Liu B."/>
        </authorList>
    </citation>
    <scope>NUCLEOTIDE SEQUENCE [LARGE SCALE GENOMIC DNA]</scope>
    <source>
        <strain evidence="1">NLD-2019</strain>
        <tissue evidence="1">Leaf</tissue>
    </source>
</reference>
<sequence length="106" mass="12036">MIGIILEHLEAIEAQRKSWKPSTRQRIISSHFQDLLQLESYHLRISLEAIRTFKRSAARIVESSSRRELGLLTKIFHDLLIVNSFESDTRAKPPVGDSTGASLGHQ</sequence>